<name>W2NJZ9_PHYNI</name>
<dbReference type="EMBL" id="KI692235">
    <property type="protein sequence ID" value="ETM48865.1"/>
    <property type="molecule type" value="Genomic_DNA"/>
</dbReference>
<organism evidence="1">
    <name type="scientific">Phytophthora nicotianae</name>
    <name type="common">Potato buckeye rot agent</name>
    <name type="synonym">Phytophthora parasitica</name>
    <dbReference type="NCBI Taxonomy" id="4792"/>
    <lineage>
        <taxon>Eukaryota</taxon>
        <taxon>Sar</taxon>
        <taxon>Stramenopiles</taxon>
        <taxon>Oomycota</taxon>
        <taxon>Peronosporomycetes</taxon>
        <taxon>Peronosporales</taxon>
        <taxon>Peronosporaceae</taxon>
        <taxon>Phytophthora</taxon>
    </lineage>
</organism>
<evidence type="ECO:0000313" key="1">
    <source>
        <dbReference type="EMBL" id="ETM48865.1"/>
    </source>
</evidence>
<sequence length="127" mass="13135">TEGVLAHVVPPNILNGAVVLVAVDALHLVLADDGVLECGTGLHLEHGGVGSTLGLTLTRDVGALERLHLAVEYFTSLDHACLGILNHSGACWPRAIGDLPASRGTSTISSDLAAVYRALLPQVSTRL</sequence>
<feature type="non-terminal residue" evidence="1">
    <location>
        <position position="1"/>
    </location>
</feature>
<gene>
    <name evidence="1" type="ORF">L914_06660</name>
</gene>
<dbReference type="AlphaFoldDB" id="W2NJZ9"/>
<protein>
    <submittedName>
        <fullName evidence="1">Uncharacterized protein</fullName>
    </submittedName>
</protein>
<accession>W2NJZ9</accession>
<proteinExistence type="predicted"/>
<reference evidence="1" key="1">
    <citation type="submission" date="2013-11" db="EMBL/GenBank/DDBJ databases">
        <title>The Genome Sequence of Phytophthora parasitica IAC_01/95.</title>
        <authorList>
            <consortium name="The Broad Institute Genomics Platform"/>
            <person name="Russ C."/>
            <person name="Tyler B."/>
            <person name="Panabieres F."/>
            <person name="Shan W."/>
            <person name="Tripathy S."/>
            <person name="Grunwald N."/>
            <person name="Machado M."/>
            <person name="Johnson C.S."/>
            <person name="Arredondo F."/>
            <person name="Hong C."/>
            <person name="Coffey M."/>
            <person name="Young S.K."/>
            <person name="Zeng Q."/>
            <person name="Gargeya S."/>
            <person name="Fitzgerald M."/>
            <person name="Abouelleil A."/>
            <person name="Alvarado L."/>
            <person name="Chapman S.B."/>
            <person name="Gainer-Dewar J."/>
            <person name="Goldberg J."/>
            <person name="Griggs A."/>
            <person name="Gujja S."/>
            <person name="Hansen M."/>
            <person name="Howarth C."/>
            <person name="Imamovic A."/>
            <person name="Ireland A."/>
            <person name="Larimer J."/>
            <person name="McCowan C."/>
            <person name="Murphy C."/>
            <person name="Pearson M."/>
            <person name="Poon T.W."/>
            <person name="Priest M."/>
            <person name="Roberts A."/>
            <person name="Saif S."/>
            <person name="Shea T."/>
            <person name="Sykes S."/>
            <person name="Wortman J."/>
            <person name="Nusbaum C."/>
            <person name="Birren B."/>
        </authorList>
    </citation>
    <scope>NUCLEOTIDE SEQUENCE [LARGE SCALE GENOMIC DNA]</scope>
    <source>
        <strain evidence="1">IAC_01/95</strain>
    </source>
</reference>
<dbReference type="Proteomes" id="UP000054532">
    <property type="component" value="Unassembled WGS sequence"/>
</dbReference>